<evidence type="ECO:0000256" key="2">
    <source>
        <dbReference type="ARBA" id="ARBA00017881"/>
    </source>
</evidence>
<dbReference type="Proteomes" id="UP000663992">
    <property type="component" value="Unassembled WGS sequence"/>
</dbReference>
<dbReference type="InterPro" id="IPR006050">
    <property type="entry name" value="DNA_photolyase_N"/>
</dbReference>
<dbReference type="InterPro" id="IPR036155">
    <property type="entry name" value="Crypto/Photolyase_N_sf"/>
</dbReference>
<dbReference type="InterPro" id="IPR005101">
    <property type="entry name" value="Cryptochr/Photolyase_FAD-bd"/>
</dbReference>
<protein>
    <recommendedName>
        <fullName evidence="2 6">Cryptochrome DASH</fullName>
    </recommendedName>
</protein>
<dbReference type="SUPFAM" id="SSF48173">
    <property type="entry name" value="Cryptochrome/photolyase FAD-binding domain"/>
    <property type="match status" value="1"/>
</dbReference>
<comment type="function">
    <text evidence="6">May have a photoreceptor function.</text>
</comment>
<keyword evidence="4 6" id="KW-0274">FAD</keyword>
<evidence type="ECO:0000256" key="6">
    <source>
        <dbReference type="RuleBase" id="RU367151"/>
    </source>
</evidence>
<comment type="caution">
    <text evidence="8">The sequence shown here is derived from an EMBL/GenBank/DDBJ whole genome shotgun (WGS) entry which is preliminary data.</text>
</comment>
<dbReference type="InterPro" id="IPR036134">
    <property type="entry name" value="Crypto/Photolyase_FAD-like_sf"/>
</dbReference>
<dbReference type="Gene3D" id="3.40.50.620">
    <property type="entry name" value="HUPs"/>
    <property type="match status" value="1"/>
</dbReference>
<feature type="domain" description="Photolyase/cryptochrome alpha/beta" evidence="7">
    <location>
        <begin position="5"/>
        <end position="139"/>
    </location>
</feature>
<evidence type="ECO:0000256" key="4">
    <source>
        <dbReference type="ARBA" id="ARBA00022827"/>
    </source>
</evidence>
<reference evidence="8 9" key="1">
    <citation type="submission" date="2021-03" db="EMBL/GenBank/DDBJ databases">
        <title>novel species isolated from a fishpond in China.</title>
        <authorList>
            <person name="Lu H."/>
            <person name="Cai Z."/>
        </authorList>
    </citation>
    <scope>NUCLEOTIDE SEQUENCE [LARGE SCALE GENOMIC DNA]</scope>
    <source>
        <strain evidence="8 9">Y57</strain>
    </source>
</reference>
<name>A0ABS3CT68_9ALTE</name>
<dbReference type="PROSITE" id="PS51645">
    <property type="entry name" value="PHR_CRY_ALPHA_BETA"/>
    <property type="match status" value="1"/>
</dbReference>
<dbReference type="Pfam" id="PF03441">
    <property type="entry name" value="FAD_binding_7"/>
    <property type="match status" value="1"/>
</dbReference>
<dbReference type="Pfam" id="PF00875">
    <property type="entry name" value="DNA_photolyase"/>
    <property type="match status" value="1"/>
</dbReference>
<dbReference type="NCBIfam" id="TIGR02765">
    <property type="entry name" value="crypto_DASH"/>
    <property type="match status" value="1"/>
</dbReference>
<keyword evidence="5 6" id="KW-0157">Chromophore</keyword>
<dbReference type="Gene3D" id="1.10.579.10">
    <property type="entry name" value="DNA Cyclobutane Dipyrimidine Photolyase, subunit A, domain 3"/>
    <property type="match status" value="1"/>
</dbReference>
<dbReference type="PRINTS" id="PR00147">
    <property type="entry name" value="DNAPHOTLYASE"/>
</dbReference>
<dbReference type="InterPro" id="IPR002081">
    <property type="entry name" value="Cryptochrome/DNA_photolyase_1"/>
</dbReference>
<evidence type="ECO:0000256" key="3">
    <source>
        <dbReference type="ARBA" id="ARBA00022630"/>
    </source>
</evidence>
<gene>
    <name evidence="8" type="ORF">J0A65_10610</name>
</gene>
<comment type="similarity">
    <text evidence="1 6">Belongs to the DNA photolyase class-1 family.</text>
</comment>
<keyword evidence="9" id="KW-1185">Reference proteome</keyword>
<dbReference type="PANTHER" id="PTHR11455">
    <property type="entry name" value="CRYPTOCHROME"/>
    <property type="match status" value="1"/>
</dbReference>
<dbReference type="Gene3D" id="1.25.40.80">
    <property type="match status" value="1"/>
</dbReference>
<dbReference type="PANTHER" id="PTHR11455:SF22">
    <property type="entry name" value="CRYPTOCHROME DASH"/>
    <property type="match status" value="1"/>
</dbReference>
<evidence type="ECO:0000313" key="9">
    <source>
        <dbReference type="Proteomes" id="UP000663992"/>
    </source>
</evidence>
<comment type="cofactor">
    <cofactor evidence="6">
        <name>(6R)-5,10-methylene-5,6,7,8-tetrahydrofolate</name>
        <dbReference type="ChEBI" id="CHEBI:15636"/>
    </cofactor>
    <text evidence="6">Binds 1 5,10-methenyltetrahydrofolate (MTHF) per subunit.</text>
</comment>
<evidence type="ECO:0000256" key="5">
    <source>
        <dbReference type="ARBA" id="ARBA00022991"/>
    </source>
</evidence>
<dbReference type="SUPFAM" id="SSF52425">
    <property type="entry name" value="Cryptochrome/photolyase, N-terminal domain"/>
    <property type="match status" value="1"/>
</dbReference>
<accession>A0ABS3CT68</accession>
<evidence type="ECO:0000256" key="1">
    <source>
        <dbReference type="ARBA" id="ARBA00005862"/>
    </source>
</evidence>
<evidence type="ECO:0000313" key="8">
    <source>
        <dbReference type="EMBL" id="MBN7820318.1"/>
    </source>
</evidence>
<evidence type="ECO:0000259" key="7">
    <source>
        <dbReference type="PROSITE" id="PS51645"/>
    </source>
</evidence>
<comment type="cofactor">
    <cofactor evidence="6">
        <name>FAD</name>
        <dbReference type="ChEBI" id="CHEBI:57692"/>
    </cofactor>
    <text evidence="6">Binds 1 FAD per subunit.</text>
</comment>
<dbReference type="InterPro" id="IPR014729">
    <property type="entry name" value="Rossmann-like_a/b/a_fold"/>
</dbReference>
<proteinExistence type="inferred from homology"/>
<keyword evidence="3 6" id="KW-0285">Flavoprotein</keyword>
<dbReference type="EMBL" id="JAFKCS010000008">
    <property type="protein sequence ID" value="MBN7820318.1"/>
    <property type="molecule type" value="Genomic_DNA"/>
</dbReference>
<dbReference type="InterPro" id="IPR014133">
    <property type="entry name" value="Cry_DASH"/>
</dbReference>
<organism evidence="8 9">
    <name type="scientific">Bowmanella yangjiangensis</name>
    <dbReference type="NCBI Taxonomy" id="2811230"/>
    <lineage>
        <taxon>Bacteria</taxon>
        <taxon>Pseudomonadati</taxon>
        <taxon>Pseudomonadota</taxon>
        <taxon>Gammaproteobacteria</taxon>
        <taxon>Alteromonadales</taxon>
        <taxon>Alteromonadaceae</taxon>
        <taxon>Bowmanella</taxon>
    </lineage>
</organism>
<sequence>MVAGKRGLFIFNRDLRVQDNLALLAICKQVDSLDCIYVHNPAQASADNYGCKQLGQHSQQFLLQSLHQLDNELQLFGQHLKVLSGPLISSIDNYLQHHQIDLVVQSAPYGTDEQRLADSLANKLSDLGITYQQVWQHTLFSQTQLPFRLSALPAHFTPFRQKIEPLFPDVANSQALISMPPPVTKASPLAAFSRDTKQHIQDFQGGCQAGIAHLVAYFGTDAPLTYKQTRDQLDSWTSSSKLSPWLAWGCLSVRQVWQQILNYEQQKGANQSTYWLKFELLWREYFHWYLQRHQHKVFGFSGIHGRAPLTTFHADYFAIWCAGNTPYPLVNAIMHQLNQTGYISNRARQIAASCWVNELQGDWRYGAAYFQQQLLDYDVAVNWGNWQYIAGVGADPRGGRRFDLEKQTRLYDPDERYIRRWQGEATCQPLATRDAVGWPMQTCAEAVSAGNQA</sequence>